<sequence length="372" mass="42712">MRNITIALIFISFISPTFLPISASTTKNFKNHPGIIQWGENGAPSNGFSYIRPFEDRSYIEIIPEINGHQYPLDFYDNISDENSENSNLAIIDTSHINSTYFTSFWIQIDNSENRFYYRTSIEGWKKILFVFSIENSGFYFTGKNGKNMISEIESNTWYHICIKDAFNGKTHSLKVFIDGFLEYEDIGNDTDHNVSYAYFASSPIDSNYHVYIDALYVGISEGEAFSTIGGVKSNFKNPEFLKIPNSLTYEKGTKGNFIEWIIKDFVVNESISTYTIYRNGTFILENSSHSWISNEHIRINVDNLDIGEYFYKIELIDGYGGFISNVVKIKVIPKTAISTFKDIFSNFNMKNFLIFGVIGVFTILIKNKLKF</sequence>
<evidence type="ECO:0000256" key="1">
    <source>
        <dbReference type="SAM" id="Phobius"/>
    </source>
</evidence>
<keyword evidence="1" id="KW-0472">Membrane</keyword>
<keyword evidence="1" id="KW-1133">Transmembrane helix</keyword>
<evidence type="ECO:0000313" key="2">
    <source>
        <dbReference type="EMBL" id="UYP48008.1"/>
    </source>
</evidence>
<reference evidence="2" key="1">
    <citation type="submission" date="2022-09" db="EMBL/GenBank/DDBJ databases">
        <title>Actin cytoskeleton and complex cell architecture in an #Asgard archaeon.</title>
        <authorList>
            <person name="Ponce Toledo R.I."/>
            <person name="Schleper C."/>
            <person name="Rodrigues Oliveira T."/>
            <person name="Wollweber F."/>
            <person name="Xu J."/>
            <person name="Rittmann S."/>
            <person name="Klingl A."/>
            <person name="Pilhofer M."/>
        </authorList>
    </citation>
    <scope>NUCLEOTIDE SEQUENCE</scope>
    <source>
        <strain evidence="2">B-35</strain>
    </source>
</reference>
<dbReference type="EMBL" id="CP104013">
    <property type="protein sequence ID" value="UYP48008.1"/>
    <property type="molecule type" value="Genomic_DNA"/>
</dbReference>
<keyword evidence="3" id="KW-1185">Reference proteome</keyword>
<name>A0ABY6HWV4_9ARCH</name>
<dbReference type="InterPro" id="IPR013320">
    <property type="entry name" value="ConA-like_dom_sf"/>
</dbReference>
<evidence type="ECO:0000313" key="3">
    <source>
        <dbReference type="Proteomes" id="UP001208689"/>
    </source>
</evidence>
<dbReference type="SUPFAM" id="SSF49899">
    <property type="entry name" value="Concanavalin A-like lectins/glucanases"/>
    <property type="match status" value="1"/>
</dbReference>
<accession>A0ABY6HWV4</accession>
<feature type="transmembrane region" description="Helical" evidence="1">
    <location>
        <begin position="348"/>
        <end position="366"/>
    </location>
</feature>
<keyword evidence="1" id="KW-0812">Transmembrane</keyword>
<protein>
    <recommendedName>
        <fullName evidence="4">LamG domain-containing protein</fullName>
    </recommendedName>
</protein>
<evidence type="ECO:0008006" key="4">
    <source>
        <dbReference type="Google" id="ProtNLM"/>
    </source>
</evidence>
<organism evidence="2 3">
    <name type="scientific">Candidatus Lokiarchaeum ossiferum</name>
    <dbReference type="NCBI Taxonomy" id="2951803"/>
    <lineage>
        <taxon>Archaea</taxon>
        <taxon>Promethearchaeati</taxon>
        <taxon>Promethearchaeota</taxon>
        <taxon>Promethearchaeia</taxon>
        <taxon>Promethearchaeales</taxon>
        <taxon>Promethearchaeaceae</taxon>
        <taxon>Candidatus Lokiarchaeum</taxon>
    </lineage>
</organism>
<proteinExistence type="predicted"/>
<dbReference type="Proteomes" id="UP001208689">
    <property type="component" value="Chromosome"/>
</dbReference>
<gene>
    <name evidence="2" type="ORF">NEF87_004293</name>
</gene>